<evidence type="ECO:0000313" key="1">
    <source>
        <dbReference type="EMBL" id="JAH04620.1"/>
    </source>
</evidence>
<proteinExistence type="predicted"/>
<organism evidence="1">
    <name type="scientific">Anguilla anguilla</name>
    <name type="common">European freshwater eel</name>
    <name type="synonym">Muraena anguilla</name>
    <dbReference type="NCBI Taxonomy" id="7936"/>
    <lineage>
        <taxon>Eukaryota</taxon>
        <taxon>Metazoa</taxon>
        <taxon>Chordata</taxon>
        <taxon>Craniata</taxon>
        <taxon>Vertebrata</taxon>
        <taxon>Euteleostomi</taxon>
        <taxon>Actinopterygii</taxon>
        <taxon>Neopterygii</taxon>
        <taxon>Teleostei</taxon>
        <taxon>Anguilliformes</taxon>
        <taxon>Anguillidae</taxon>
        <taxon>Anguilla</taxon>
    </lineage>
</organism>
<sequence>MGFNYYILHWKHILFHARRVKRHCCYCEASGDIIKVPLS</sequence>
<protein>
    <submittedName>
        <fullName evidence="1">Uncharacterized protein</fullName>
    </submittedName>
</protein>
<accession>A0A0E9PKK0</accession>
<name>A0A0E9PKK0_ANGAN</name>
<reference evidence="1" key="1">
    <citation type="submission" date="2014-11" db="EMBL/GenBank/DDBJ databases">
        <authorList>
            <person name="Amaro Gonzalez C."/>
        </authorList>
    </citation>
    <scope>NUCLEOTIDE SEQUENCE</scope>
</reference>
<dbReference type="AlphaFoldDB" id="A0A0E9PKK0"/>
<dbReference type="EMBL" id="GBXM01103957">
    <property type="protein sequence ID" value="JAH04620.1"/>
    <property type="molecule type" value="Transcribed_RNA"/>
</dbReference>
<reference evidence="1" key="2">
    <citation type="journal article" date="2015" name="Fish Shellfish Immunol.">
        <title>Early steps in the European eel (Anguilla anguilla)-Vibrio vulnificus interaction in the gills: Role of the RtxA13 toxin.</title>
        <authorList>
            <person name="Callol A."/>
            <person name="Pajuelo D."/>
            <person name="Ebbesson L."/>
            <person name="Teles M."/>
            <person name="MacKenzie S."/>
            <person name="Amaro C."/>
        </authorList>
    </citation>
    <scope>NUCLEOTIDE SEQUENCE</scope>
</reference>